<protein>
    <recommendedName>
        <fullName evidence="3">Glycine cleavage system H protein</fullName>
    </recommendedName>
</protein>
<dbReference type="InterPro" id="IPR011053">
    <property type="entry name" value="Single_hybrid_motif"/>
</dbReference>
<dbReference type="EMBL" id="LGIA01000146">
    <property type="protein sequence ID" value="KOH45281.1"/>
    <property type="molecule type" value="Genomic_DNA"/>
</dbReference>
<dbReference type="AlphaFoldDB" id="A0A0L8VA00"/>
<dbReference type="GO" id="GO:0009249">
    <property type="term" value="P:protein lipoylation"/>
    <property type="evidence" value="ECO:0007669"/>
    <property type="project" value="TreeGrafter"/>
</dbReference>
<dbReference type="InterPro" id="IPR003016">
    <property type="entry name" value="2-oxoA_DH_lipoyl-BS"/>
</dbReference>
<evidence type="ECO:0000259" key="5">
    <source>
        <dbReference type="PROSITE" id="PS50968"/>
    </source>
</evidence>
<reference evidence="7" key="1">
    <citation type="submission" date="2015-07" db="EMBL/GenBank/DDBJ databases">
        <title>Genome sequencing of Sunxiuqinia dokdonensis strain SK.</title>
        <authorList>
            <person name="Ahn S."/>
            <person name="Kim B.-C."/>
        </authorList>
    </citation>
    <scope>NUCLEOTIDE SEQUENCE [LARGE SCALE GENOMIC DNA]</scope>
    <source>
        <strain evidence="7">SK</strain>
    </source>
</reference>
<feature type="domain" description="Lipoyl-binding" evidence="5">
    <location>
        <begin position="22"/>
        <end position="104"/>
    </location>
</feature>
<dbReference type="GO" id="GO:0005829">
    <property type="term" value="C:cytosol"/>
    <property type="evidence" value="ECO:0007669"/>
    <property type="project" value="TreeGrafter"/>
</dbReference>
<dbReference type="NCBIfam" id="TIGR00527">
    <property type="entry name" value="gcvH"/>
    <property type="match status" value="1"/>
</dbReference>
<feature type="modified residue" description="N6-lipoyllysine" evidence="3 4">
    <location>
        <position position="63"/>
    </location>
</feature>
<evidence type="ECO:0000313" key="6">
    <source>
        <dbReference type="EMBL" id="KOH45281.1"/>
    </source>
</evidence>
<gene>
    <name evidence="3" type="primary">gcvH</name>
    <name evidence="6" type="ORF">NC99_18890</name>
</gene>
<comment type="subunit">
    <text evidence="3">The glycine cleavage system is composed of four proteins: P, T, L and H.</text>
</comment>
<dbReference type="PANTHER" id="PTHR11715">
    <property type="entry name" value="GLYCINE CLEAVAGE SYSTEM H PROTEIN"/>
    <property type="match status" value="1"/>
</dbReference>
<comment type="cofactor">
    <cofactor evidence="3">
        <name>(R)-lipoate</name>
        <dbReference type="ChEBI" id="CHEBI:83088"/>
    </cofactor>
    <text evidence="3">Binds 1 lipoyl cofactor covalently.</text>
</comment>
<keyword evidence="2 3" id="KW-0450">Lipoyl</keyword>
<dbReference type="InterPro" id="IPR002930">
    <property type="entry name" value="GCV_H"/>
</dbReference>
<comment type="similarity">
    <text evidence="1 3">Belongs to the GcvH family.</text>
</comment>
<dbReference type="PROSITE" id="PS50968">
    <property type="entry name" value="BIOTINYL_LIPOYL"/>
    <property type="match status" value="1"/>
</dbReference>
<dbReference type="InterPro" id="IPR000089">
    <property type="entry name" value="Biotin_lipoyl"/>
</dbReference>
<dbReference type="STRING" id="1409788.NC99_18890"/>
<name>A0A0L8VA00_9BACT</name>
<accession>A0A0L8VA00</accession>
<sequence length="126" mass="14006">MNLPENLKYTKEHEWVRVEENIASVGITDFAQGELGDIVFVEIETEGEELDKGETFGTVEAVKTVSDLFMPVGGKVLEFNTALEDEPELINKDPYGKGWMIKIEMSDAADLDDLMDAAAYQAMLEA</sequence>
<dbReference type="GO" id="GO:0019464">
    <property type="term" value="P:glycine decarboxylation via glycine cleavage system"/>
    <property type="evidence" value="ECO:0007669"/>
    <property type="project" value="UniProtKB-UniRule"/>
</dbReference>
<dbReference type="PROSITE" id="PS00189">
    <property type="entry name" value="LIPOYL"/>
    <property type="match status" value="1"/>
</dbReference>
<dbReference type="Pfam" id="PF01597">
    <property type="entry name" value="GCV_H"/>
    <property type="match status" value="1"/>
</dbReference>
<proteinExistence type="inferred from homology"/>
<dbReference type="OrthoDB" id="9796712at2"/>
<evidence type="ECO:0000256" key="4">
    <source>
        <dbReference type="PIRSR" id="PIRSR617453-50"/>
    </source>
</evidence>
<comment type="function">
    <text evidence="3">The glycine cleavage system catalyzes the degradation of glycine. The H protein shuttles the methylamine group of glycine from the P protein to the T protein.</text>
</comment>
<dbReference type="PATRIC" id="fig|1409788.3.peg.1957"/>
<dbReference type="Gene3D" id="2.40.50.100">
    <property type="match status" value="1"/>
</dbReference>
<dbReference type="PANTHER" id="PTHR11715:SF3">
    <property type="entry name" value="GLYCINE CLEAVAGE SYSTEM H PROTEIN-RELATED"/>
    <property type="match status" value="1"/>
</dbReference>
<dbReference type="CDD" id="cd06848">
    <property type="entry name" value="GCS_H"/>
    <property type="match status" value="1"/>
</dbReference>
<evidence type="ECO:0000313" key="7">
    <source>
        <dbReference type="Proteomes" id="UP000036958"/>
    </source>
</evidence>
<dbReference type="NCBIfam" id="NF002270">
    <property type="entry name" value="PRK01202.1"/>
    <property type="match status" value="1"/>
</dbReference>
<comment type="caution">
    <text evidence="6">The sequence shown here is derived from an EMBL/GenBank/DDBJ whole genome shotgun (WGS) entry which is preliminary data.</text>
</comment>
<dbReference type="RefSeq" id="WP_053182336.1">
    <property type="nucleotide sequence ID" value="NZ_LGIA01000146.1"/>
</dbReference>
<keyword evidence="7" id="KW-1185">Reference proteome</keyword>
<dbReference type="InterPro" id="IPR017453">
    <property type="entry name" value="GCV_H_sub"/>
</dbReference>
<evidence type="ECO:0000256" key="3">
    <source>
        <dbReference type="HAMAP-Rule" id="MF_00272"/>
    </source>
</evidence>
<dbReference type="Proteomes" id="UP000036958">
    <property type="component" value="Unassembled WGS sequence"/>
</dbReference>
<dbReference type="SUPFAM" id="SSF51230">
    <property type="entry name" value="Single hybrid motif"/>
    <property type="match status" value="1"/>
</dbReference>
<dbReference type="InterPro" id="IPR033753">
    <property type="entry name" value="GCV_H/Fam206"/>
</dbReference>
<evidence type="ECO:0000256" key="2">
    <source>
        <dbReference type="ARBA" id="ARBA00022823"/>
    </source>
</evidence>
<dbReference type="HAMAP" id="MF_00272">
    <property type="entry name" value="GcvH"/>
    <property type="match status" value="1"/>
</dbReference>
<evidence type="ECO:0000256" key="1">
    <source>
        <dbReference type="ARBA" id="ARBA00009249"/>
    </source>
</evidence>
<organism evidence="6 7">
    <name type="scientific">Sunxiuqinia dokdonensis</name>
    <dbReference type="NCBI Taxonomy" id="1409788"/>
    <lineage>
        <taxon>Bacteria</taxon>
        <taxon>Pseudomonadati</taxon>
        <taxon>Bacteroidota</taxon>
        <taxon>Bacteroidia</taxon>
        <taxon>Marinilabiliales</taxon>
        <taxon>Prolixibacteraceae</taxon>
        <taxon>Sunxiuqinia</taxon>
    </lineage>
</organism>
<dbReference type="GO" id="GO:0005960">
    <property type="term" value="C:glycine cleavage complex"/>
    <property type="evidence" value="ECO:0007669"/>
    <property type="project" value="InterPro"/>
</dbReference>